<evidence type="ECO:0000256" key="11">
    <source>
        <dbReference type="ARBA" id="ARBA00071625"/>
    </source>
</evidence>
<dbReference type="SUPFAM" id="SSF53927">
    <property type="entry name" value="Cytidine deaminase-like"/>
    <property type="match status" value="1"/>
</dbReference>
<dbReference type="GO" id="GO:0005737">
    <property type="term" value="C:cytoplasm"/>
    <property type="evidence" value="ECO:0007669"/>
    <property type="project" value="TreeGrafter"/>
</dbReference>
<protein>
    <recommendedName>
        <fullName evidence="11">Probable deoxycytidylate deaminase</fullName>
        <ecNumber evidence="8">3.5.4.12</ecNumber>
    </recommendedName>
    <alternativeName>
        <fullName evidence="9">dCMP deaminase</fullName>
    </alternativeName>
</protein>
<evidence type="ECO:0000256" key="4">
    <source>
        <dbReference type="ARBA" id="ARBA00022727"/>
    </source>
</evidence>
<evidence type="ECO:0000256" key="1">
    <source>
        <dbReference type="ARBA" id="ARBA00001947"/>
    </source>
</evidence>
<evidence type="ECO:0000256" key="7">
    <source>
        <dbReference type="ARBA" id="ARBA00037036"/>
    </source>
</evidence>
<dbReference type="FunFam" id="3.40.140.10:FF:000021">
    <property type="entry name" value="Deoxycytidylate deaminase"/>
    <property type="match status" value="1"/>
</dbReference>
<evidence type="ECO:0000256" key="10">
    <source>
        <dbReference type="ARBA" id="ARBA00052978"/>
    </source>
</evidence>
<keyword evidence="3" id="KW-0479">Metal-binding</keyword>
<dbReference type="Pfam" id="PF00383">
    <property type="entry name" value="dCMP_cyt_deam_1"/>
    <property type="match status" value="1"/>
</dbReference>
<dbReference type="PANTHER" id="PTHR11086">
    <property type="entry name" value="DEOXYCYTIDYLATE DEAMINASE-RELATED"/>
    <property type="match status" value="1"/>
</dbReference>
<evidence type="ECO:0000256" key="12">
    <source>
        <dbReference type="SAM" id="Phobius"/>
    </source>
</evidence>
<dbReference type="PROSITE" id="PS51747">
    <property type="entry name" value="CYT_DCMP_DEAMINASES_2"/>
    <property type="match status" value="1"/>
</dbReference>
<dbReference type="FunCoup" id="A0A6L2PP02">
    <property type="interactions" value="616"/>
</dbReference>
<dbReference type="Proteomes" id="UP000502823">
    <property type="component" value="Unassembled WGS sequence"/>
</dbReference>
<name>A0A6L2PP02_COPFO</name>
<evidence type="ECO:0000256" key="6">
    <source>
        <dbReference type="ARBA" id="ARBA00022833"/>
    </source>
</evidence>
<dbReference type="PROSITE" id="PS00903">
    <property type="entry name" value="CYT_DCMP_DEAMINASES_1"/>
    <property type="match status" value="1"/>
</dbReference>
<evidence type="ECO:0000256" key="3">
    <source>
        <dbReference type="ARBA" id="ARBA00022723"/>
    </source>
</evidence>
<dbReference type="InterPro" id="IPR016192">
    <property type="entry name" value="APOBEC/CMP_deaminase_Zn-bd"/>
</dbReference>
<dbReference type="EMBL" id="BLKM01005062">
    <property type="protein sequence ID" value="GFG33250.1"/>
    <property type="molecule type" value="Genomic_DNA"/>
</dbReference>
<dbReference type="InterPro" id="IPR002125">
    <property type="entry name" value="CMP_dCMP_dom"/>
</dbReference>
<keyword evidence="12" id="KW-0812">Transmembrane</keyword>
<feature type="transmembrane region" description="Helical" evidence="12">
    <location>
        <begin position="37"/>
        <end position="61"/>
    </location>
</feature>
<dbReference type="InParanoid" id="A0A6L2PP02"/>
<evidence type="ECO:0000259" key="13">
    <source>
        <dbReference type="PROSITE" id="PS51747"/>
    </source>
</evidence>
<keyword evidence="12" id="KW-0472">Membrane</keyword>
<accession>A0A6L2PP02</accession>
<dbReference type="InterPro" id="IPR035105">
    <property type="entry name" value="Deoxycytidylate_deaminase_dom"/>
</dbReference>
<evidence type="ECO:0000256" key="2">
    <source>
        <dbReference type="ARBA" id="ARBA00006576"/>
    </source>
</evidence>
<keyword evidence="6" id="KW-0862">Zinc</keyword>
<dbReference type="AlphaFoldDB" id="A0A6L2PP02"/>
<comment type="cofactor">
    <cofactor evidence="1">
        <name>Zn(2+)</name>
        <dbReference type="ChEBI" id="CHEBI:29105"/>
    </cofactor>
</comment>
<dbReference type="InterPro" id="IPR016193">
    <property type="entry name" value="Cytidine_deaminase-like"/>
</dbReference>
<proteinExistence type="inferred from homology"/>
<evidence type="ECO:0000256" key="9">
    <source>
        <dbReference type="ARBA" id="ARBA00041763"/>
    </source>
</evidence>
<dbReference type="GO" id="GO:0008270">
    <property type="term" value="F:zinc ion binding"/>
    <property type="evidence" value="ECO:0007669"/>
    <property type="project" value="InterPro"/>
</dbReference>
<feature type="domain" description="CMP/dCMP-type deaminase" evidence="13">
    <location>
        <begin position="76"/>
        <end position="201"/>
    </location>
</feature>
<dbReference type="GO" id="GO:0004132">
    <property type="term" value="F:dCMP deaminase activity"/>
    <property type="evidence" value="ECO:0007669"/>
    <property type="project" value="UniProtKB-EC"/>
</dbReference>
<dbReference type="OrthoDB" id="6710946at2759"/>
<evidence type="ECO:0000313" key="14">
    <source>
        <dbReference type="EMBL" id="GFG33250.1"/>
    </source>
</evidence>
<comment type="caution">
    <text evidence="14">The sequence shown here is derived from an EMBL/GenBank/DDBJ whole genome shotgun (WGS) entry which is preliminary data.</text>
</comment>
<sequence length="237" mass="26745">MVKLIVMTLTQRFYTRTFALYALITDETTNFDAGAPYVLVVPMLPVAAVTLLTFTLVATAIKQNKDINTKREDVLSWEDYFMATAVLAAKRSKDPCSQVGACIVNDDKKIVGIGYNGMPTGCSDDDFPWTKKEKHLYVCHAEMNAIVNKNSADIKNCTIYVVLFPCDQCAKIIIQSGLREVVYLSDKHESKETTQAAKRMFDSARITYRQHIPQNRKTEIDFEEINWDATVQRAPSP</sequence>
<keyword evidence="15" id="KW-1185">Reference proteome</keyword>
<gene>
    <name evidence="14" type="ORF">Cfor_04558</name>
</gene>
<keyword evidence="4" id="KW-0545">Nucleotide biosynthesis</keyword>
<keyword evidence="12" id="KW-1133">Transmembrane helix</keyword>
<reference evidence="15" key="1">
    <citation type="submission" date="2020-01" db="EMBL/GenBank/DDBJ databases">
        <title>Draft genome sequence of the Termite Coptotermes fromosanus.</title>
        <authorList>
            <person name="Itakura S."/>
            <person name="Yosikawa Y."/>
            <person name="Umezawa K."/>
        </authorList>
    </citation>
    <scope>NUCLEOTIDE SEQUENCE [LARGE SCALE GENOMIC DNA]</scope>
</reference>
<dbReference type="Gene3D" id="3.40.140.10">
    <property type="entry name" value="Cytidine Deaminase, domain 2"/>
    <property type="match status" value="1"/>
</dbReference>
<dbReference type="CDD" id="cd01286">
    <property type="entry name" value="deoxycytidylate_deaminase"/>
    <property type="match status" value="1"/>
</dbReference>
<comment type="catalytic activity">
    <reaction evidence="10">
        <text>dCMP + H2O + H(+) = dUMP + NH4(+)</text>
        <dbReference type="Rhea" id="RHEA:22924"/>
        <dbReference type="ChEBI" id="CHEBI:15377"/>
        <dbReference type="ChEBI" id="CHEBI:15378"/>
        <dbReference type="ChEBI" id="CHEBI:28938"/>
        <dbReference type="ChEBI" id="CHEBI:57566"/>
        <dbReference type="ChEBI" id="CHEBI:246422"/>
        <dbReference type="EC" id="3.5.4.12"/>
    </reaction>
</comment>
<comment type="similarity">
    <text evidence="2">Belongs to the cytidine and deoxycytidylate deaminase family.</text>
</comment>
<organism evidence="14 15">
    <name type="scientific">Coptotermes formosanus</name>
    <name type="common">Formosan subterranean termite</name>
    <dbReference type="NCBI Taxonomy" id="36987"/>
    <lineage>
        <taxon>Eukaryota</taxon>
        <taxon>Metazoa</taxon>
        <taxon>Ecdysozoa</taxon>
        <taxon>Arthropoda</taxon>
        <taxon>Hexapoda</taxon>
        <taxon>Insecta</taxon>
        <taxon>Pterygota</taxon>
        <taxon>Neoptera</taxon>
        <taxon>Polyneoptera</taxon>
        <taxon>Dictyoptera</taxon>
        <taxon>Blattodea</taxon>
        <taxon>Blattoidea</taxon>
        <taxon>Termitoidae</taxon>
        <taxon>Rhinotermitidae</taxon>
        <taxon>Coptotermes</taxon>
    </lineage>
</organism>
<evidence type="ECO:0000313" key="15">
    <source>
        <dbReference type="Proteomes" id="UP000502823"/>
    </source>
</evidence>
<dbReference type="InterPro" id="IPR015517">
    <property type="entry name" value="dCMP_deaminase-rel"/>
</dbReference>
<dbReference type="GO" id="GO:0009165">
    <property type="term" value="P:nucleotide biosynthetic process"/>
    <property type="evidence" value="ECO:0007669"/>
    <property type="project" value="UniProtKB-KW"/>
</dbReference>
<dbReference type="EC" id="3.5.4.12" evidence="8"/>
<evidence type="ECO:0000256" key="8">
    <source>
        <dbReference type="ARBA" id="ARBA00038938"/>
    </source>
</evidence>
<evidence type="ECO:0000256" key="5">
    <source>
        <dbReference type="ARBA" id="ARBA00022801"/>
    </source>
</evidence>
<dbReference type="PANTHER" id="PTHR11086:SF18">
    <property type="entry name" value="DEOXYCYTIDYLATE DEAMINASE"/>
    <property type="match status" value="1"/>
</dbReference>
<comment type="function">
    <text evidence="7">Supplies the nucleotide substrate for thymidylate synthetase.</text>
</comment>
<keyword evidence="5" id="KW-0378">Hydrolase</keyword>